<dbReference type="InterPro" id="IPR050620">
    <property type="entry name" value="Thioredoxin_H-type-like"/>
</dbReference>
<dbReference type="Proteomes" id="UP001346149">
    <property type="component" value="Unassembled WGS sequence"/>
</dbReference>
<feature type="domain" description="Thioredoxin" evidence="1">
    <location>
        <begin position="1"/>
        <end position="122"/>
    </location>
</feature>
<dbReference type="Gene3D" id="3.40.30.10">
    <property type="entry name" value="Glutaredoxin"/>
    <property type="match status" value="1"/>
</dbReference>
<dbReference type="PANTHER" id="PTHR10438">
    <property type="entry name" value="THIOREDOXIN"/>
    <property type="match status" value="1"/>
</dbReference>
<gene>
    <name evidence="2" type="ORF">SAY86_031096</name>
</gene>
<dbReference type="SUPFAM" id="SSF52833">
    <property type="entry name" value="Thioredoxin-like"/>
    <property type="match status" value="1"/>
</dbReference>
<organism evidence="2 3">
    <name type="scientific">Trapa natans</name>
    <name type="common">Water chestnut</name>
    <dbReference type="NCBI Taxonomy" id="22666"/>
    <lineage>
        <taxon>Eukaryota</taxon>
        <taxon>Viridiplantae</taxon>
        <taxon>Streptophyta</taxon>
        <taxon>Embryophyta</taxon>
        <taxon>Tracheophyta</taxon>
        <taxon>Spermatophyta</taxon>
        <taxon>Magnoliopsida</taxon>
        <taxon>eudicotyledons</taxon>
        <taxon>Gunneridae</taxon>
        <taxon>Pentapetalae</taxon>
        <taxon>rosids</taxon>
        <taxon>malvids</taxon>
        <taxon>Myrtales</taxon>
        <taxon>Lythraceae</taxon>
        <taxon>Trapa</taxon>
    </lineage>
</organism>
<name>A0AAN7RE45_TRANT</name>
<dbReference type="InterPro" id="IPR013766">
    <property type="entry name" value="Thioredoxin_domain"/>
</dbReference>
<evidence type="ECO:0000259" key="1">
    <source>
        <dbReference type="PROSITE" id="PS51352"/>
    </source>
</evidence>
<dbReference type="EMBL" id="JAXQNO010000005">
    <property type="protein sequence ID" value="KAK4798770.1"/>
    <property type="molecule type" value="Genomic_DNA"/>
</dbReference>
<dbReference type="InterPro" id="IPR036249">
    <property type="entry name" value="Thioredoxin-like_sf"/>
</dbReference>
<keyword evidence="3" id="KW-1185">Reference proteome</keyword>
<comment type="caution">
    <text evidence="2">The sequence shown here is derived from an EMBL/GenBank/DDBJ whole genome shotgun (WGS) entry which is preliminary data.</text>
</comment>
<sequence length="129" mass="14529">MRLQMEGEEQQSKSRVVYIDTIQAWESYVQQATNEGCPAVVHFSASWCMPSVVMNPVMEELASNFQEVLFLNVDVDDVKDVASRMEIKAMPTFLLMKDGAAIDKLVGANPDEIRKRIDTLVQSTHVHKA</sequence>
<proteinExistence type="predicted"/>
<evidence type="ECO:0000313" key="2">
    <source>
        <dbReference type="EMBL" id="KAK4798770.1"/>
    </source>
</evidence>
<reference evidence="2 3" key="1">
    <citation type="journal article" date="2023" name="Hortic Res">
        <title>Pangenome of water caltrop reveals structural variations and asymmetric subgenome divergence after allopolyploidization.</title>
        <authorList>
            <person name="Zhang X."/>
            <person name="Chen Y."/>
            <person name="Wang L."/>
            <person name="Yuan Y."/>
            <person name="Fang M."/>
            <person name="Shi L."/>
            <person name="Lu R."/>
            <person name="Comes H.P."/>
            <person name="Ma Y."/>
            <person name="Chen Y."/>
            <person name="Huang G."/>
            <person name="Zhou Y."/>
            <person name="Zheng Z."/>
            <person name="Qiu Y."/>
        </authorList>
    </citation>
    <scope>NUCLEOTIDE SEQUENCE [LARGE SCALE GENOMIC DNA]</scope>
    <source>
        <strain evidence="2">F231</strain>
    </source>
</reference>
<evidence type="ECO:0000313" key="3">
    <source>
        <dbReference type="Proteomes" id="UP001346149"/>
    </source>
</evidence>
<accession>A0AAN7RE45</accession>
<protein>
    <recommendedName>
        <fullName evidence="1">Thioredoxin domain-containing protein</fullName>
    </recommendedName>
</protein>
<dbReference type="PROSITE" id="PS51352">
    <property type="entry name" value="THIOREDOXIN_2"/>
    <property type="match status" value="1"/>
</dbReference>
<dbReference type="AlphaFoldDB" id="A0AAN7RE45"/>
<dbReference type="CDD" id="cd02947">
    <property type="entry name" value="TRX_family"/>
    <property type="match status" value="1"/>
</dbReference>
<dbReference type="Pfam" id="PF00085">
    <property type="entry name" value="Thioredoxin"/>
    <property type="match status" value="1"/>
</dbReference>
<dbReference type="PANTHER" id="PTHR10438:SF433">
    <property type="entry name" value="THIOREDOXIN-LIKE PROTEIN CXXS1"/>
    <property type="match status" value="1"/>
</dbReference>